<dbReference type="STRING" id="1549748.WH95_14575"/>
<comment type="caution">
    <text evidence="2">The sequence shown here is derived from an EMBL/GenBank/DDBJ whole genome shotgun (WGS) entry which is preliminary data.</text>
</comment>
<dbReference type="PROSITE" id="PS51186">
    <property type="entry name" value="GNAT"/>
    <property type="match status" value="1"/>
</dbReference>
<reference evidence="2" key="1">
    <citation type="submission" date="2015-03" db="EMBL/GenBank/DDBJ databases">
        <title>Genome sequence of Kiloniella sp. P1-1, isolated from the gut microflora of Pacific white shrimp, Penaeus vannamei.</title>
        <authorList>
            <person name="Shao Z."/>
            <person name="Wang L."/>
            <person name="Li X."/>
        </authorList>
    </citation>
    <scope>NUCLEOTIDE SEQUENCE [LARGE SCALE GENOMIC DNA]</scope>
    <source>
        <strain evidence="2">P1-1</strain>
    </source>
</reference>
<sequence>MQDSEIVGMASLLWEDIPMIDSFWLLPENIGKGYGKQAFDLLIKEAQKLNWPSLTIVSDIYAEGFYKAMGAKRVGEVPSEVQDKMLPKMLIDLG</sequence>
<evidence type="ECO:0000313" key="2">
    <source>
        <dbReference type="EMBL" id="KKJ76195.1"/>
    </source>
</evidence>
<dbReference type="InterPro" id="IPR000182">
    <property type="entry name" value="GNAT_dom"/>
</dbReference>
<evidence type="ECO:0000259" key="1">
    <source>
        <dbReference type="PROSITE" id="PS51186"/>
    </source>
</evidence>
<dbReference type="AlphaFoldDB" id="A0A0M2R868"/>
<feature type="domain" description="N-acetyltransferase" evidence="1">
    <location>
        <begin position="1"/>
        <end position="92"/>
    </location>
</feature>
<keyword evidence="3" id="KW-1185">Reference proteome</keyword>
<organism evidence="2 3">
    <name type="scientific">Kiloniella litopenaei</name>
    <dbReference type="NCBI Taxonomy" id="1549748"/>
    <lineage>
        <taxon>Bacteria</taxon>
        <taxon>Pseudomonadati</taxon>
        <taxon>Pseudomonadota</taxon>
        <taxon>Alphaproteobacteria</taxon>
        <taxon>Rhodospirillales</taxon>
        <taxon>Kiloniellaceae</taxon>
        <taxon>Kiloniella</taxon>
    </lineage>
</organism>
<accession>A0A0M2R868</accession>
<dbReference type="CDD" id="cd04301">
    <property type="entry name" value="NAT_SF"/>
    <property type="match status" value="1"/>
</dbReference>
<name>A0A0M2R868_9PROT</name>
<protein>
    <recommendedName>
        <fullName evidence="1">N-acetyltransferase domain-containing protein</fullName>
    </recommendedName>
</protein>
<dbReference type="GO" id="GO:0016747">
    <property type="term" value="F:acyltransferase activity, transferring groups other than amino-acyl groups"/>
    <property type="evidence" value="ECO:0007669"/>
    <property type="project" value="InterPro"/>
</dbReference>
<dbReference type="InterPro" id="IPR016181">
    <property type="entry name" value="Acyl_CoA_acyltransferase"/>
</dbReference>
<gene>
    <name evidence="2" type="ORF">WH95_14575</name>
</gene>
<dbReference type="Proteomes" id="UP000034491">
    <property type="component" value="Unassembled WGS sequence"/>
</dbReference>
<dbReference type="Pfam" id="PF13673">
    <property type="entry name" value="Acetyltransf_10"/>
    <property type="match status" value="1"/>
</dbReference>
<dbReference type="Gene3D" id="3.40.630.30">
    <property type="match status" value="1"/>
</dbReference>
<evidence type="ECO:0000313" key="3">
    <source>
        <dbReference type="Proteomes" id="UP000034491"/>
    </source>
</evidence>
<proteinExistence type="predicted"/>
<dbReference type="EMBL" id="LANI01000021">
    <property type="protein sequence ID" value="KKJ76195.1"/>
    <property type="molecule type" value="Genomic_DNA"/>
</dbReference>
<dbReference type="SUPFAM" id="SSF55729">
    <property type="entry name" value="Acyl-CoA N-acyltransferases (Nat)"/>
    <property type="match status" value="1"/>
</dbReference>